<comment type="subcellular location">
    <subcellularLocation>
        <location evidence="1">Cell inner membrane</location>
    </subcellularLocation>
</comment>
<dbReference type="PANTHER" id="PTHR30462:SF0">
    <property type="entry name" value="INTERMEMBRANE TRANSPORT PROTEIN YEBT"/>
    <property type="match status" value="1"/>
</dbReference>
<feature type="domain" description="Mce/MlaD" evidence="8">
    <location>
        <begin position="157"/>
        <end position="223"/>
    </location>
</feature>
<keyword evidence="6 7" id="KW-0472">Membrane</keyword>
<evidence type="ECO:0000256" key="2">
    <source>
        <dbReference type="ARBA" id="ARBA00022475"/>
    </source>
</evidence>
<feature type="domain" description="Mce/MlaD" evidence="8">
    <location>
        <begin position="298"/>
        <end position="386"/>
    </location>
</feature>
<evidence type="ECO:0000259" key="8">
    <source>
        <dbReference type="Pfam" id="PF02470"/>
    </source>
</evidence>
<evidence type="ECO:0000256" key="7">
    <source>
        <dbReference type="SAM" id="Phobius"/>
    </source>
</evidence>
<keyword evidence="4 7" id="KW-0812">Transmembrane</keyword>
<dbReference type="InterPro" id="IPR003399">
    <property type="entry name" value="Mce/MlaD"/>
</dbReference>
<feature type="domain" description="Mce/MlaD" evidence="8">
    <location>
        <begin position="43"/>
        <end position="132"/>
    </location>
</feature>
<keyword evidence="2" id="KW-1003">Cell membrane</keyword>
<evidence type="ECO:0000256" key="5">
    <source>
        <dbReference type="ARBA" id="ARBA00022989"/>
    </source>
</evidence>
<proteinExistence type="predicted"/>
<accession>A0A1W1CS08</accession>
<dbReference type="PANTHER" id="PTHR30462">
    <property type="entry name" value="INTERMEMBRANE TRANSPORT PROTEIN PQIB-RELATED"/>
    <property type="match status" value="1"/>
</dbReference>
<evidence type="ECO:0000313" key="9">
    <source>
        <dbReference type="EMBL" id="SFV68574.1"/>
    </source>
</evidence>
<dbReference type="Pfam" id="PF02470">
    <property type="entry name" value="MlaD"/>
    <property type="match status" value="3"/>
</dbReference>
<keyword evidence="5 7" id="KW-1133">Transmembrane helix</keyword>
<evidence type="ECO:0000256" key="1">
    <source>
        <dbReference type="ARBA" id="ARBA00004533"/>
    </source>
</evidence>
<evidence type="ECO:0000256" key="4">
    <source>
        <dbReference type="ARBA" id="ARBA00022692"/>
    </source>
</evidence>
<reference evidence="9" key="1">
    <citation type="submission" date="2016-10" db="EMBL/GenBank/DDBJ databases">
        <authorList>
            <person name="de Groot N.N."/>
        </authorList>
    </citation>
    <scope>NUCLEOTIDE SEQUENCE</scope>
</reference>
<sequence length="546" mass="61483">MLTHLPKVEESNKFNLFTSIWIVPFIALMIAGWLAYQYFDDLGPEIEIVFQKNEGLVAGQSVVKYKNVPIGKVTKISITKDSEGVVVRVRMNSKATEPYITEKAHFWIVKPEVSFSGVSGLDTLLSGTYIDVYSEPGGTFKKRHIGLSQPYQDNSRGKYFYLKSEEGKNVSVGMPLFYKNIKVGKVAYKYLSFDNKSIDVVVYIENQYASYIHQDTKFWIKNTMSVDFSRGKMDVDIAPLNILLTGGIVFSSSGIDKNTEVPSDYIFTLYKSQTEAQSHMVGSGRDTCKKFLLLTKESISHLNSGSVVRFDGFDIGKVLKIKLSYDKHKHHMTGRVLIEIDTSVFNDTEDTNSTGEENFYQAVKEGLRAKIAALDPISGSQYVDLTFHHHDGKGSVIQGKEYVCLPMTSQNSSGIMDSVSQILDTLNHLPLDELVVSVKNVVDHAQKPVDHADELIVKLMHTVEDINKMTSKRSFEVMPDELNRVLHEITKTLKSTRKVVKGYDSDSLVKEQLTQTLNILSKTSQEMQAFLRMLNRKPNSLIFGDN</sequence>
<protein>
    <submittedName>
        <fullName evidence="9">Paraquat-inducible protein B</fullName>
    </submittedName>
</protein>
<evidence type="ECO:0000256" key="3">
    <source>
        <dbReference type="ARBA" id="ARBA00022519"/>
    </source>
</evidence>
<dbReference type="EMBL" id="FPHI01000040">
    <property type="protein sequence ID" value="SFV68574.1"/>
    <property type="molecule type" value="Genomic_DNA"/>
</dbReference>
<dbReference type="AlphaFoldDB" id="A0A1W1CS08"/>
<name>A0A1W1CS08_9ZZZZ</name>
<organism evidence="9">
    <name type="scientific">hydrothermal vent metagenome</name>
    <dbReference type="NCBI Taxonomy" id="652676"/>
    <lineage>
        <taxon>unclassified sequences</taxon>
        <taxon>metagenomes</taxon>
        <taxon>ecological metagenomes</taxon>
    </lineage>
</organism>
<feature type="transmembrane region" description="Helical" evidence="7">
    <location>
        <begin position="14"/>
        <end position="36"/>
    </location>
</feature>
<dbReference type="GO" id="GO:0005886">
    <property type="term" value="C:plasma membrane"/>
    <property type="evidence" value="ECO:0007669"/>
    <property type="project" value="UniProtKB-SubCell"/>
</dbReference>
<keyword evidence="3" id="KW-0997">Cell inner membrane</keyword>
<dbReference type="InterPro" id="IPR051800">
    <property type="entry name" value="PqiA-PqiB_transport"/>
</dbReference>
<gene>
    <name evidence="9" type="ORF">MNB_SV-3-1324</name>
</gene>
<evidence type="ECO:0000256" key="6">
    <source>
        <dbReference type="ARBA" id="ARBA00023136"/>
    </source>
</evidence>